<dbReference type="AlphaFoldDB" id="A0A7S0T666"/>
<organism evidence="1">
    <name type="scientific">Erythrolobus madagascarensis</name>
    <dbReference type="NCBI Taxonomy" id="708628"/>
    <lineage>
        <taxon>Eukaryota</taxon>
        <taxon>Rhodophyta</taxon>
        <taxon>Bangiophyceae</taxon>
        <taxon>Porphyridiales</taxon>
        <taxon>Porphyridiaceae</taxon>
        <taxon>Erythrolobus</taxon>
    </lineage>
</organism>
<evidence type="ECO:0000313" key="1">
    <source>
        <dbReference type="EMBL" id="CAD8724752.1"/>
    </source>
</evidence>
<sequence>MAVEEVNSFNDDETERCKFARKALAVARLERLRNMLSAGNDVISSQTAMSFLAAVIPFCDIGALFRMVEDSKRASNEVELLAGSVRCFIRGKERAISQKCGKEDVEILLESTTVLLSLCTASTESGCVVFRTSVVSDLVRCSRFVLVLPHSQPLPSSNALLRGVFALCRFGLAAFTLTDSRRRGKQRDVDEVSKLLSLIVDLLRDARGELALEGLEHVLVPLLDAYAKFCEKSNRTELCARSTWNEIQRIVAKLISLRKGVPRETRTALFRVFCMCSAILGRNFFTNPSGNSRVEAPAVLPTGWKFAALMSNCAATEMRLFLTPIAQAALNSSEEFRLESFVTSSALAVAAMEAVERIMQALSAGDETDDLPEPMIAGAASDDEQEAVVAVVHAIEVALEFLESLGDMLPDCCKRAPPETETSSGEIVAHEVLIHLAMANSRLVSCFALLELPVFADRVARNLCRTAYVFNLRLRAELFIDAMPTLLPGLRFICGDVEQNESELNCYEVARVLREWLDLVRCSDVLNGIEDSQMVELATAAVLDCTLGTSTTSAVEVSRTRDCIGALAEKYRGLNQLSAESKAARLRLEHMHNELCLR</sequence>
<gene>
    <name evidence="1" type="ORF">EMAD1354_LOCUS829</name>
</gene>
<accession>A0A7S0T666</accession>
<proteinExistence type="predicted"/>
<protein>
    <recommendedName>
        <fullName evidence="2">Neurochondrin</fullName>
    </recommendedName>
</protein>
<reference evidence="1" key="1">
    <citation type="submission" date="2021-01" db="EMBL/GenBank/DDBJ databases">
        <authorList>
            <person name="Corre E."/>
            <person name="Pelletier E."/>
            <person name="Niang G."/>
            <person name="Scheremetjew M."/>
            <person name="Finn R."/>
            <person name="Kale V."/>
            <person name="Holt S."/>
            <person name="Cochrane G."/>
            <person name="Meng A."/>
            <person name="Brown T."/>
            <person name="Cohen L."/>
        </authorList>
    </citation>
    <scope>NUCLEOTIDE SEQUENCE</scope>
    <source>
        <strain evidence="1">CCMP3276</strain>
    </source>
</reference>
<dbReference type="EMBL" id="HBFE01001204">
    <property type="protein sequence ID" value="CAD8724752.1"/>
    <property type="molecule type" value="Transcribed_RNA"/>
</dbReference>
<evidence type="ECO:0008006" key="2">
    <source>
        <dbReference type="Google" id="ProtNLM"/>
    </source>
</evidence>
<name>A0A7S0T666_9RHOD</name>